<dbReference type="HAMAP" id="MF_00201">
    <property type="entry name" value="RecO"/>
    <property type="match status" value="1"/>
</dbReference>
<keyword evidence="3 4" id="KW-0234">DNA repair</keyword>
<evidence type="ECO:0000313" key="6">
    <source>
        <dbReference type="EMBL" id="GKH00559.1"/>
    </source>
</evidence>
<dbReference type="PANTHER" id="PTHR33991">
    <property type="entry name" value="DNA REPAIR PROTEIN RECO"/>
    <property type="match status" value="1"/>
</dbReference>
<evidence type="ECO:0000256" key="4">
    <source>
        <dbReference type="HAMAP-Rule" id="MF_00201"/>
    </source>
</evidence>
<dbReference type="GO" id="GO:0006310">
    <property type="term" value="P:DNA recombination"/>
    <property type="evidence" value="ECO:0007669"/>
    <property type="project" value="UniProtKB-UniRule"/>
</dbReference>
<comment type="similarity">
    <text evidence="4">Belongs to the RecO family.</text>
</comment>
<evidence type="ECO:0000256" key="1">
    <source>
        <dbReference type="ARBA" id="ARBA00022763"/>
    </source>
</evidence>
<dbReference type="InterPro" id="IPR003717">
    <property type="entry name" value="RecO"/>
</dbReference>
<proteinExistence type="inferred from homology"/>
<dbReference type="NCBIfam" id="TIGR00613">
    <property type="entry name" value="reco"/>
    <property type="match status" value="1"/>
</dbReference>
<name>A0AA37JGB4_9FIRM</name>
<evidence type="ECO:0000259" key="5">
    <source>
        <dbReference type="Pfam" id="PF11967"/>
    </source>
</evidence>
<protein>
    <recommendedName>
        <fullName evidence="4">DNA repair protein RecO</fullName>
    </recommendedName>
    <alternativeName>
        <fullName evidence="4">Recombination protein O</fullName>
    </alternativeName>
</protein>
<organism evidence="6 7">
    <name type="scientific">Hungatella hathewayi</name>
    <dbReference type="NCBI Taxonomy" id="154046"/>
    <lineage>
        <taxon>Bacteria</taxon>
        <taxon>Bacillati</taxon>
        <taxon>Bacillota</taxon>
        <taxon>Clostridia</taxon>
        <taxon>Lachnospirales</taxon>
        <taxon>Lachnospiraceae</taxon>
        <taxon>Hungatella</taxon>
    </lineage>
</organism>
<dbReference type="InterPro" id="IPR012340">
    <property type="entry name" value="NA-bd_OB-fold"/>
</dbReference>
<gene>
    <name evidence="4" type="primary">recO</name>
    <name evidence="6" type="ORF">CE91St55_25400</name>
</gene>
<dbReference type="GO" id="GO:0006302">
    <property type="term" value="P:double-strand break repair"/>
    <property type="evidence" value="ECO:0007669"/>
    <property type="project" value="TreeGrafter"/>
</dbReference>
<sequence>MIELREAVRLTGMVLKAIPSGEMDKRLVILTKERGKVTAFARGARRPGSMLMACGRPFAFGQFTLYEGRDAYSLQSAEISNYFDELSTDVEGTCYGSYFLEFSDYYTRENMDGTAMLKLLYQSVRALMKPAVPNELVRRVYELKAMAINGEYTEKPPREVSDSANYAWEFVVLSPVEHLYTFALTDAVFEEFGRCVEINKKRFIDREFHSLDILEAMTGRRPL</sequence>
<keyword evidence="2 4" id="KW-0233">DNA recombination</keyword>
<comment type="function">
    <text evidence="4">Involved in DNA repair and RecF pathway recombination.</text>
</comment>
<evidence type="ECO:0000313" key="7">
    <source>
        <dbReference type="Proteomes" id="UP001055091"/>
    </source>
</evidence>
<dbReference type="InterPro" id="IPR022572">
    <property type="entry name" value="DNA_rep/recomb_RecO_N"/>
</dbReference>
<evidence type="ECO:0000256" key="3">
    <source>
        <dbReference type="ARBA" id="ARBA00023204"/>
    </source>
</evidence>
<keyword evidence="1 4" id="KW-0227">DNA damage</keyword>
<reference evidence="6" key="1">
    <citation type="submission" date="2022-01" db="EMBL/GenBank/DDBJ databases">
        <title>Novel bile acid biosynthetic pathways are enriched in the microbiome of centenarians.</title>
        <authorList>
            <person name="Sato Y."/>
            <person name="Atarashi K."/>
            <person name="Plichta R.D."/>
            <person name="Arai Y."/>
            <person name="Sasajima S."/>
            <person name="Kearney M.S."/>
            <person name="Suda W."/>
            <person name="Takeshita K."/>
            <person name="Sasaki T."/>
            <person name="Okamoto S."/>
            <person name="Skelly N.A."/>
            <person name="Okamura Y."/>
            <person name="Vlamakis H."/>
            <person name="Li Y."/>
            <person name="Tanoue T."/>
            <person name="Takei H."/>
            <person name="Nittono H."/>
            <person name="Narushima S."/>
            <person name="Irie J."/>
            <person name="Itoh H."/>
            <person name="Moriya K."/>
            <person name="Sugiura Y."/>
            <person name="Suematsu M."/>
            <person name="Moritoki N."/>
            <person name="Shibata S."/>
            <person name="Littman R.D."/>
            <person name="Fischbach A.M."/>
            <person name="Uwamino Y."/>
            <person name="Inoue T."/>
            <person name="Honda A."/>
            <person name="Hattori M."/>
            <person name="Murai T."/>
            <person name="Xavier J.R."/>
            <person name="Hirose N."/>
            <person name="Honda K."/>
        </authorList>
    </citation>
    <scope>NUCLEOTIDE SEQUENCE</scope>
    <source>
        <strain evidence="6">CE91-St55</strain>
    </source>
</reference>
<dbReference type="EMBL" id="BQNJ01000001">
    <property type="protein sequence ID" value="GKH00559.1"/>
    <property type="molecule type" value="Genomic_DNA"/>
</dbReference>
<dbReference type="SUPFAM" id="SSF57863">
    <property type="entry name" value="ArfGap/RecO-like zinc finger"/>
    <property type="match status" value="1"/>
</dbReference>
<feature type="domain" description="DNA replication/recombination mediator RecO N-terminal" evidence="5">
    <location>
        <begin position="8"/>
        <end position="83"/>
    </location>
</feature>
<dbReference type="Pfam" id="PF11967">
    <property type="entry name" value="RecO_N"/>
    <property type="match status" value="1"/>
</dbReference>
<evidence type="ECO:0000256" key="2">
    <source>
        <dbReference type="ARBA" id="ARBA00023172"/>
    </source>
</evidence>
<comment type="caution">
    <text evidence="6">The sequence shown here is derived from an EMBL/GenBank/DDBJ whole genome shotgun (WGS) entry which is preliminary data.</text>
</comment>
<dbReference type="PANTHER" id="PTHR33991:SF1">
    <property type="entry name" value="DNA REPAIR PROTEIN RECO"/>
    <property type="match status" value="1"/>
</dbReference>
<dbReference type="SUPFAM" id="SSF50249">
    <property type="entry name" value="Nucleic acid-binding proteins"/>
    <property type="match status" value="1"/>
</dbReference>
<dbReference type="GO" id="GO:0043590">
    <property type="term" value="C:bacterial nucleoid"/>
    <property type="evidence" value="ECO:0007669"/>
    <property type="project" value="TreeGrafter"/>
</dbReference>
<dbReference type="Proteomes" id="UP001055091">
    <property type="component" value="Unassembled WGS sequence"/>
</dbReference>
<dbReference type="InterPro" id="IPR037278">
    <property type="entry name" value="ARFGAP/RecO"/>
</dbReference>
<dbReference type="AlphaFoldDB" id="A0AA37JGB4"/>
<dbReference type="Gene3D" id="2.40.50.140">
    <property type="entry name" value="Nucleic acid-binding proteins"/>
    <property type="match status" value="1"/>
</dbReference>
<accession>A0AA37JGB4</accession>